<evidence type="ECO:0000313" key="3">
    <source>
        <dbReference type="Proteomes" id="UP001222325"/>
    </source>
</evidence>
<gene>
    <name evidence="2" type="ORF">B0H15DRAFT_988134</name>
</gene>
<comment type="caution">
    <text evidence="2">The sequence shown here is derived from an EMBL/GenBank/DDBJ whole genome shotgun (WGS) entry which is preliminary data.</text>
</comment>
<name>A0AAD6TZU5_9AGAR</name>
<feature type="compositionally biased region" description="Low complexity" evidence="1">
    <location>
        <begin position="310"/>
        <end position="324"/>
    </location>
</feature>
<evidence type="ECO:0000313" key="2">
    <source>
        <dbReference type="EMBL" id="KAJ7085351.1"/>
    </source>
</evidence>
<dbReference type="Proteomes" id="UP001222325">
    <property type="component" value="Unassembled WGS sequence"/>
</dbReference>
<keyword evidence="3" id="KW-1185">Reference proteome</keyword>
<sequence>MLVAVSARSPVAPSHSLLRPVACRLAQTALLLQQLRRGEISNDFTPPRNYTVSLSAAPLFRVIRRHTPRNPPQQALHGSFLVSLSLNPALKGSDWKTSASAARTYPPRALNVFSLYHHRTSIVRRGAAQAGRSPTPLIFSSLCAAPTPTARIRFPRTQRLALQIYPLTLISLVAFVRRRQPLPYLSVSVAAIRLPTPALASIHPLDQKHADLLQLRLTHAHPARYAPSAESLPRVSAAPAPGYTEICVPRLRLSPRARAFLLPPPPTRHSKPSNYERSVLRSPFDASHLQHISQSACVCMPRPSPSLGQNSRLRPRNSSELSLRLPPSSVDEAANAVEGFYRIEHRMFGCAWQMSKDVDGGALLLNRRRTRERIPRCRPDVLCCPAARLKVLLSNT</sequence>
<reference evidence="2" key="1">
    <citation type="submission" date="2023-03" db="EMBL/GenBank/DDBJ databases">
        <title>Massive genome expansion in bonnet fungi (Mycena s.s.) driven by repeated elements and novel gene families across ecological guilds.</title>
        <authorList>
            <consortium name="Lawrence Berkeley National Laboratory"/>
            <person name="Harder C.B."/>
            <person name="Miyauchi S."/>
            <person name="Viragh M."/>
            <person name="Kuo A."/>
            <person name="Thoen E."/>
            <person name="Andreopoulos B."/>
            <person name="Lu D."/>
            <person name="Skrede I."/>
            <person name="Drula E."/>
            <person name="Henrissat B."/>
            <person name="Morin E."/>
            <person name="Kohler A."/>
            <person name="Barry K."/>
            <person name="LaButti K."/>
            <person name="Morin E."/>
            <person name="Salamov A."/>
            <person name="Lipzen A."/>
            <person name="Mereny Z."/>
            <person name="Hegedus B."/>
            <person name="Baldrian P."/>
            <person name="Stursova M."/>
            <person name="Weitz H."/>
            <person name="Taylor A."/>
            <person name="Grigoriev I.V."/>
            <person name="Nagy L.G."/>
            <person name="Martin F."/>
            <person name="Kauserud H."/>
        </authorList>
    </citation>
    <scope>NUCLEOTIDE SEQUENCE</scope>
    <source>
        <strain evidence="2">CBHHK173m</strain>
    </source>
</reference>
<dbReference type="EMBL" id="JARJCN010000034">
    <property type="protein sequence ID" value="KAJ7085351.1"/>
    <property type="molecule type" value="Genomic_DNA"/>
</dbReference>
<protein>
    <submittedName>
        <fullName evidence="2">Uncharacterized protein</fullName>
    </submittedName>
</protein>
<accession>A0AAD6TZU5</accession>
<feature type="region of interest" description="Disordered" evidence="1">
    <location>
        <begin position="302"/>
        <end position="324"/>
    </location>
</feature>
<evidence type="ECO:0000256" key="1">
    <source>
        <dbReference type="SAM" id="MobiDB-lite"/>
    </source>
</evidence>
<dbReference type="AlphaFoldDB" id="A0AAD6TZU5"/>
<proteinExistence type="predicted"/>
<organism evidence="2 3">
    <name type="scientific">Mycena belliarum</name>
    <dbReference type="NCBI Taxonomy" id="1033014"/>
    <lineage>
        <taxon>Eukaryota</taxon>
        <taxon>Fungi</taxon>
        <taxon>Dikarya</taxon>
        <taxon>Basidiomycota</taxon>
        <taxon>Agaricomycotina</taxon>
        <taxon>Agaricomycetes</taxon>
        <taxon>Agaricomycetidae</taxon>
        <taxon>Agaricales</taxon>
        <taxon>Marasmiineae</taxon>
        <taxon>Mycenaceae</taxon>
        <taxon>Mycena</taxon>
    </lineage>
</organism>